<dbReference type="OrthoDB" id="385011at2"/>
<proteinExistence type="predicted"/>
<protein>
    <submittedName>
        <fullName evidence="7">Membrane protein involved in the export of O-antigen and teichoic acid</fullName>
    </submittedName>
</protein>
<dbReference type="PANTHER" id="PTHR30250">
    <property type="entry name" value="PST FAMILY PREDICTED COLANIC ACID TRANSPORTER"/>
    <property type="match status" value="1"/>
</dbReference>
<evidence type="ECO:0000256" key="4">
    <source>
        <dbReference type="ARBA" id="ARBA00022989"/>
    </source>
</evidence>
<evidence type="ECO:0000256" key="2">
    <source>
        <dbReference type="ARBA" id="ARBA00022475"/>
    </source>
</evidence>
<gene>
    <name evidence="7" type="ORF">SAMN05216565_109125</name>
</gene>
<keyword evidence="4 6" id="KW-1133">Transmembrane helix</keyword>
<feature type="transmembrane region" description="Helical" evidence="6">
    <location>
        <begin position="12"/>
        <end position="37"/>
    </location>
</feature>
<keyword evidence="5 6" id="KW-0472">Membrane</keyword>
<feature type="transmembrane region" description="Helical" evidence="6">
    <location>
        <begin position="221"/>
        <end position="241"/>
    </location>
</feature>
<evidence type="ECO:0000256" key="3">
    <source>
        <dbReference type="ARBA" id="ARBA00022692"/>
    </source>
</evidence>
<dbReference type="Proteomes" id="UP000199159">
    <property type="component" value="Unassembled WGS sequence"/>
</dbReference>
<accession>A0A1H0W6Y2</accession>
<sequence>MNTKARSLIENFSYAITANIISLLISILVVLIVPKIIGVQEYGYWQLYLFYASYVGFLQFGWNDGIYLRYGGEKYSHLDKKLFFSQFWTLVSSQIIFAGLIILLTFTFTNDINRKFVLFMVSFCTIILGTRAMLVFLLQATNRIKEYSKIIMADRILYCCLVIAIVIMDITDYKSLISADLIGKFISLMIAMFFCKDIVFQKVNTLYFNFRETFENISAGIKLMFANIASMLIIGVVRLGIERSWDISTFGKVSLTLNISNFLMIFINAVGIILYPVLRRTNDKQLSNLYVTIRDSLMVILLAILIIYYPLYSALSDWLPSYSESLRYMAFLLPMCVYEGKTALLTNTYLKTLRKEKAMLRINIISLFMSVIITLFTTIIFQDLNLSIFSIVFLLAVRSILAELYLSKLLGIPIYKDILLESLMTLCFISTAWYINSWVTVILYVVAYLIYLTIKRKDIVNTTKSIRSLIKT</sequence>
<evidence type="ECO:0000256" key="5">
    <source>
        <dbReference type="ARBA" id="ARBA00023136"/>
    </source>
</evidence>
<feature type="transmembrane region" description="Helical" evidence="6">
    <location>
        <begin position="362"/>
        <end position="381"/>
    </location>
</feature>
<evidence type="ECO:0000313" key="7">
    <source>
        <dbReference type="EMBL" id="SDP86323.1"/>
    </source>
</evidence>
<comment type="subcellular location">
    <subcellularLocation>
        <location evidence="1">Cell membrane</location>
        <topology evidence="1">Multi-pass membrane protein</topology>
    </subcellularLocation>
</comment>
<keyword evidence="3 6" id="KW-0812">Transmembrane</keyword>
<evidence type="ECO:0000313" key="8">
    <source>
        <dbReference type="Proteomes" id="UP000199159"/>
    </source>
</evidence>
<feature type="transmembrane region" description="Helical" evidence="6">
    <location>
        <begin position="150"/>
        <end position="170"/>
    </location>
</feature>
<dbReference type="PANTHER" id="PTHR30250:SF11">
    <property type="entry name" value="O-ANTIGEN TRANSPORTER-RELATED"/>
    <property type="match status" value="1"/>
</dbReference>
<dbReference type="STRING" id="930152.SAMN05216565_109125"/>
<organism evidence="7 8">
    <name type="scientific">Litchfieldia salsa</name>
    <dbReference type="NCBI Taxonomy" id="930152"/>
    <lineage>
        <taxon>Bacteria</taxon>
        <taxon>Bacillati</taxon>
        <taxon>Bacillota</taxon>
        <taxon>Bacilli</taxon>
        <taxon>Bacillales</taxon>
        <taxon>Bacillaceae</taxon>
        <taxon>Litchfieldia</taxon>
    </lineage>
</organism>
<evidence type="ECO:0000256" key="1">
    <source>
        <dbReference type="ARBA" id="ARBA00004651"/>
    </source>
</evidence>
<feature type="transmembrane region" description="Helical" evidence="6">
    <location>
        <begin position="253"/>
        <end position="277"/>
    </location>
</feature>
<dbReference type="EMBL" id="FNJU01000009">
    <property type="protein sequence ID" value="SDP86323.1"/>
    <property type="molecule type" value="Genomic_DNA"/>
</dbReference>
<dbReference type="AlphaFoldDB" id="A0A1H0W6Y2"/>
<reference evidence="8" key="1">
    <citation type="submission" date="2016-10" db="EMBL/GenBank/DDBJ databases">
        <authorList>
            <person name="Varghese N."/>
            <person name="Submissions S."/>
        </authorList>
    </citation>
    <scope>NUCLEOTIDE SEQUENCE [LARGE SCALE GENOMIC DNA]</scope>
    <source>
        <strain evidence="8">IBRC-M10078</strain>
    </source>
</reference>
<evidence type="ECO:0000256" key="6">
    <source>
        <dbReference type="SAM" id="Phobius"/>
    </source>
</evidence>
<feature type="transmembrane region" description="Helical" evidence="6">
    <location>
        <begin position="43"/>
        <end position="62"/>
    </location>
</feature>
<dbReference type="RefSeq" id="WP_090856815.1">
    <property type="nucleotide sequence ID" value="NZ_FNJU01000009.1"/>
</dbReference>
<dbReference type="InterPro" id="IPR050833">
    <property type="entry name" value="Poly_Biosynth_Transport"/>
</dbReference>
<feature type="transmembrane region" description="Helical" evidence="6">
    <location>
        <begin position="289"/>
        <end position="309"/>
    </location>
</feature>
<feature type="transmembrane region" description="Helical" evidence="6">
    <location>
        <begin position="329"/>
        <end position="350"/>
    </location>
</feature>
<keyword evidence="8" id="KW-1185">Reference proteome</keyword>
<keyword evidence="2" id="KW-1003">Cell membrane</keyword>
<feature type="transmembrane region" description="Helical" evidence="6">
    <location>
        <begin position="116"/>
        <end position="138"/>
    </location>
</feature>
<feature type="transmembrane region" description="Helical" evidence="6">
    <location>
        <begin position="82"/>
        <end position="104"/>
    </location>
</feature>
<feature type="transmembrane region" description="Helical" evidence="6">
    <location>
        <begin position="182"/>
        <end position="200"/>
    </location>
</feature>
<name>A0A1H0W6Y2_9BACI</name>
<dbReference type="GO" id="GO:0005886">
    <property type="term" value="C:plasma membrane"/>
    <property type="evidence" value="ECO:0007669"/>
    <property type="project" value="UniProtKB-SubCell"/>
</dbReference>
<feature type="transmembrane region" description="Helical" evidence="6">
    <location>
        <begin position="441"/>
        <end position="457"/>
    </location>
</feature>